<dbReference type="InterPro" id="IPR040451">
    <property type="entry name" value="GH81_N"/>
</dbReference>
<evidence type="ECO:0000256" key="10">
    <source>
        <dbReference type="ARBA" id="ARBA00023326"/>
    </source>
</evidence>
<feature type="domain" description="Glycosyl hydrolase family 81 C-terminal" evidence="13">
    <location>
        <begin position="334"/>
        <end position="685"/>
    </location>
</feature>
<accession>A0A3L6Q062</accession>
<evidence type="ECO:0000313" key="16">
    <source>
        <dbReference type="Proteomes" id="UP000275267"/>
    </source>
</evidence>
<feature type="domain" description="Glycosyl hydrolase family 81 N-terminal" evidence="12">
    <location>
        <begin position="41"/>
        <end position="325"/>
    </location>
</feature>
<dbReference type="EMBL" id="PQIB02000015">
    <property type="protein sequence ID" value="RLM65810.1"/>
    <property type="molecule type" value="Genomic_DNA"/>
</dbReference>
<keyword evidence="5" id="KW-0378">Hydrolase</keyword>
<dbReference type="Pfam" id="PF17652">
    <property type="entry name" value="Glyco_hydro81C"/>
    <property type="match status" value="1"/>
</dbReference>
<dbReference type="InterPro" id="IPR013083">
    <property type="entry name" value="Znf_RING/FYVE/PHD"/>
</dbReference>
<sequence length="937" mass="101898">MPHHGSHRPGAGVQGDPVFPRATSTVVPDPSRFFAPGLLAAPLPTNAFFQNFVLKDGDMPEYIHPYSIRSPGGGALDVCYPSRSHSPSSVTQTFVADLTVSDAAAAAGTGSAQRHVVSAFDDLSVTLDVSQSLRAHLVRGCPYVTITTNATGPIDISFASVHAFVELSSCQCHHGSSGTKWRLRMDSGQTFLLYASAPIRLVQATPTQLSAPAFAGAIRVAYLPDASMEPVLDRYRRCFPTAGHATMNPNDRPFCVDYAWHKEGHGELLMLAHPLHLRLLALAADDDENRAVRVLDGFRYRSIDGDMVGVIGCSWALRADPVPPTWHSTRGVRADGVAEVVAALRADVGALAPAAVTTTSSYFYGKAVARAARLAVIAEEVGCADVVPAVREFLAATVTPWLDCSFQGNGFLYDATWGGLVTMQGLTDSGADFGFGIYNDHHYHLGYFLYAIAVLARLDPSWGRQYAPQAYAMVADFMTVSCDKSGGSFFTRLRMFDLWTLHSWAGGLAAIPDGRNQESTSEAVNAYYSAALVGLTYGDARLASLGATLAALEMLAAQTWWHVRDGEGMYEEDFSGSNRVIGVLWANKRDSALWFAPSEWKECRLGIQLLPLLPISEALFPDVVFVRDLVEWTLPALARDGVGEWWKGFVYALQGLYDTEAALAKIRALTVHDNGNSLTNLLWWLHSRGPAAASSGTGTPGATNKPQELDDAVLGRLLAYERRAVAHGGANRGGGSKQRIFQVSWTTSFCTLYTLSLKPQIFQRHGQLPTNQCHSCDGGGSPYAPCSVMDTFVARAVVPCPHQAYGCRASGAYYQAVDHRSACPHAPCGPQIYSERRPILAMEPGLPEVLLELDYDFERLAVETEGYSGSDLRALCDEAAMMPIRELGPQNILTIKANQLRPLRYEDFKNAMAVIRPSLQKSKWDELDRWNEEFGSS</sequence>
<keyword evidence="4" id="KW-0547">Nucleotide-binding</keyword>
<dbReference type="GO" id="GO:0042973">
    <property type="term" value="F:glucan endo-1,3-beta-D-glucosidase activity"/>
    <property type="evidence" value="ECO:0007669"/>
    <property type="project" value="UniProtKB-EC"/>
</dbReference>
<dbReference type="Gene3D" id="3.30.40.10">
    <property type="entry name" value="Zinc/RING finger domain, C3HC4 (zinc finger)"/>
    <property type="match status" value="1"/>
</dbReference>
<dbReference type="PROSITE" id="PS52008">
    <property type="entry name" value="GH81"/>
    <property type="match status" value="1"/>
</dbReference>
<dbReference type="AlphaFoldDB" id="A0A3L6Q062"/>
<feature type="domain" description="AAA ATPase AAA+ lid" evidence="14">
    <location>
        <begin position="854"/>
        <end position="889"/>
    </location>
</feature>
<evidence type="ECO:0000256" key="7">
    <source>
        <dbReference type="ARBA" id="ARBA00023277"/>
    </source>
</evidence>
<dbReference type="SUPFAM" id="SSF49599">
    <property type="entry name" value="TRAF domain-like"/>
    <property type="match status" value="1"/>
</dbReference>
<dbReference type="Gene3D" id="1.10.8.60">
    <property type="match status" value="1"/>
</dbReference>
<dbReference type="GO" id="GO:0000272">
    <property type="term" value="P:polysaccharide catabolic process"/>
    <property type="evidence" value="ECO:0007669"/>
    <property type="project" value="UniProtKB-KW"/>
</dbReference>
<evidence type="ECO:0000259" key="14">
    <source>
        <dbReference type="Pfam" id="PF17862"/>
    </source>
</evidence>
<keyword evidence="8" id="KW-0326">Glycosidase</keyword>
<evidence type="ECO:0000313" key="15">
    <source>
        <dbReference type="EMBL" id="RLM65810.1"/>
    </source>
</evidence>
<evidence type="ECO:0000256" key="1">
    <source>
        <dbReference type="ARBA" id="ARBA00000382"/>
    </source>
</evidence>
<gene>
    <name evidence="15" type="ORF">C2845_PM16G09090</name>
</gene>
<keyword evidence="6" id="KW-0067">ATP-binding</keyword>
<dbReference type="InterPro" id="IPR005200">
    <property type="entry name" value="Endo-beta-glucanase"/>
</dbReference>
<dbReference type="EC" id="3.2.1.39" evidence="3"/>
<dbReference type="GO" id="GO:0071555">
    <property type="term" value="P:cell wall organization"/>
    <property type="evidence" value="ECO:0007669"/>
    <property type="project" value="UniProtKB-KW"/>
</dbReference>
<evidence type="ECO:0000256" key="3">
    <source>
        <dbReference type="ARBA" id="ARBA00012780"/>
    </source>
</evidence>
<evidence type="ECO:0000256" key="11">
    <source>
        <dbReference type="SAM" id="MobiDB-lite"/>
    </source>
</evidence>
<dbReference type="FunFam" id="1.10.8.60:FF:000022">
    <property type="entry name" value="Fidgetin like 1"/>
    <property type="match status" value="1"/>
</dbReference>
<dbReference type="PANTHER" id="PTHR31983:SF17">
    <property type="entry name" value="GLUCAN ENDO-1,3-BETA-D-GLUCOSIDASE"/>
    <property type="match status" value="1"/>
</dbReference>
<dbReference type="InterPro" id="IPR041569">
    <property type="entry name" value="AAA_lid_3"/>
</dbReference>
<evidence type="ECO:0000259" key="13">
    <source>
        <dbReference type="Pfam" id="PF17652"/>
    </source>
</evidence>
<dbReference type="Gene3D" id="2.70.98.30">
    <property type="entry name" value="Golgi alpha-mannosidase II, domain 4"/>
    <property type="match status" value="1"/>
</dbReference>
<evidence type="ECO:0000256" key="2">
    <source>
        <dbReference type="ARBA" id="ARBA00010730"/>
    </source>
</evidence>
<dbReference type="Pfam" id="PF17862">
    <property type="entry name" value="AAA_lid_3"/>
    <property type="match status" value="1"/>
</dbReference>
<comment type="caution">
    <text evidence="15">The sequence shown here is derived from an EMBL/GenBank/DDBJ whole genome shotgun (WGS) entry which is preliminary data.</text>
</comment>
<dbReference type="PANTHER" id="PTHR31983">
    <property type="entry name" value="ENDO-1,3(4)-BETA-GLUCANASE 1"/>
    <property type="match status" value="1"/>
</dbReference>
<keyword evidence="10" id="KW-0624">Polysaccharide degradation</keyword>
<proteinExistence type="inferred from homology"/>
<comment type="similarity">
    <text evidence="2">Belongs to the glycosyl hydrolase 81 family.</text>
</comment>
<evidence type="ECO:0000256" key="6">
    <source>
        <dbReference type="ARBA" id="ARBA00022840"/>
    </source>
</evidence>
<keyword evidence="7" id="KW-0119">Carbohydrate metabolism</keyword>
<comment type="catalytic activity">
    <reaction evidence="1">
        <text>Hydrolysis of (1-&gt;3)-beta-D-glucosidic linkages in (1-&gt;3)-beta-D-glucans.</text>
        <dbReference type="EC" id="3.2.1.39"/>
    </reaction>
</comment>
<evidence type="ECO:0000256" key="9">
    <source>
        <dbReference type="ARBA" id="ARBA00023316"/>
    </source>
</evidence>
<dbReference type="Pfam" id="PF03639">
    <property type="entry name" value="Glyco_hydro_81"/>
    <property type="match status" value="1"/>
</dbReference>
<reference evidence="16" key="1">
    <citation type="journal article" date="2019" name="Nat. Commun.">
        <title>The genome of broomcorn millet.</title>
        <authorList>
            <person name="Zou C."/>
            <person name="Miki D."/>
            <person name="Li D."/>
            <person name="Tang Q."/>
            <person name="Xiao L."/>
            <person name="Rajput S."/>
            <person name="Deng P."/>
            <person name="Jia W."/>
            <person name="Huang R."/>
            <person name="Zhang M."/>
            <person name="Sun Y."/>
            <person name="Hu J."/>
            <person name="Fu X."/>
            <person name="Schnable P.S."/>
            <person name="Li F."/>
            <person name="Zhang H."/>
            <person name="Feng B."/>
            <person name="Zhu X."/>
            <person name="Liu R."/>
            <person name="Schnable J.C."/>
            <person name="Zhu J.-K."/>
            <person name="Zhang H."/>
        </authorList>
    </citation>
    <scope>NUCLEOTIDE SEQUENCE [LARGE SCALE GENOMIC DNA]</scope>
</reference>
<evidence type="ECO:0000256" key="8">
    <source>
        <dbReference type="ARBA" id="ARBA00023295"/>
    </source>
</evidence>
<protein>
    <recommendedName>
        <fullName evidence="3">glucan endo-1,3-beta-D-glucosidase</fullName>
        <ecNumber evidence="3">3.2.1.39</ecNumber>
    </recommendedName>
</protein>
<feature type="region of interest" description="Disordered" evidence="11">
    <location>
        <begin position="1"/>
        <end position="22"/>
    </location>
</feature>
<evidence type="ECO:0000256" key="5">
    <source>
        <dbReference type="ARBA" id="ARBA00022801"/>
    </source>
</evidence>
<organism evidence="15 16">
    <name type="scientific">Panicum miliaceum</name>
    <name type="common">Proso millet</name>
    <name type="synonym">Broomcorn millet</name>
    <dbReference type="NCBI Taxonomy" id="4540"/>
    <lineage>
        <taxon>Eukaryota</taxon>
        <taxon>Viridiplantae</taxon>
        <taxon>Streptophyta</taxon>
        <taxon>Embryophyta</taxon>
        <taxon>Tracheophyta</taxon>
        <taxon>Spermatophyta</taxon>
        <taxon>Magnoliopsida</taxon>
        <taxon>Liliopsida</taxon>
        <taxon>Poales</taxon>
        <taxon>Poaceae</taxon>
        <taxon>PACMAD clade</taxon>
        <taxon>Panicoideae</taxon>
        <taxon>Panicodae</taxon>
        <taxon>Paniceae</taxon>
        <taxon>Panicinae</taxon>
        <taxon>Panicum</taxon>
        <taxon>Panicum sect. Panicum</taxon>
    </lineage>
</organism>
<dbReference type="GO" id="GO:0052861">
    <property type="term" value="F:endo-1,3(4)-beta-glucanase activity"/>
    <property type="evidence" value="ECO:0007669"/>
    <property type="project" value="InterPro"/>
</dbReference>
<keyword evidence="16" id="KW-1185">Reference proteome</keyword>
<dbReference type="Proteomes" id="UP000275267">
    <property type="component" value="Unassembled WGS sequence"/>
</dbReference>
<keyword evidence="9" id="KW-0961">Cell wall biogenesis/degradation</keyword>
<dbReference type="OrthoDB" id="4473401at2759"/>
<dbReference type="InterPro" id="IPR040720">
    <property type="entry name" value="GH81_C"/>
</dbReference>
<dbReference type="STRING" id="4540.A0A3L6Q062"/>
<dbReference type="GO" id="GO:0005524">
    <property type="term" value="F:ATP binding"/>
    <property type="evidence" value="ECO:0007669"/>
    <property type="project" value="UniProtKB-KW"/>
</dbReference>
<name>A0A3L6Q062_PANMI</name>
<evidence type="ECO:0000256" key="4">
    <source>
        <dbReference type="ARBA" id="ARBA00022741"/>
    </source>
</evidence>
<evidence type="ECO:0000259" key="12">
    <source>
        <dbReference type="Pfam" id="PF03639"/>
    </source>
</evidence>